<keyword evidence="1" id="KW-0808">Transferase</keyword>
<dbReference type="SUPFAM" id="SSF53756">
    <property type="entry name" value="UDP-Glycosyltransferase/glycogen phosphorylase"/>
    <property type="match status" value="1"/>
</dbReference>
<reference evidence="2" key="1">
    <citation type="submission" date="2016-10" db="EMBL/GenBank/DDBJ databases">
        <authorList>
            <person name="Varghese N."/>
            <person name="Submissions S."/>
        </authorList>
    </citation>
    <scope>NUCLEOTIDE SEQUENCE [LARGE SCALE GENOMIC DNA]</scope>
    <source>
        <strain evidence="2">CGMCC 1.1761</strain>
    </source>
</reference>
<dbReference type="Gene3D" id="3.40.50.2000">
    <property type="entry name" value="Glycogen Phosphorylase B"/>
    <property type="match status" value="2"/>
</dbReference>
<protein>
    <submittedName>
        <fullName evidence="1">Glycosyl transferases group 1</fullName>
    </submittedName>
</protein>
<dbReference type="Proteomes" id="UP000198889">
    <property type="component" value="Unassembled WGS sequence"/>
</dbReference>
<dbReference type="STRING" id="177413.SAMN05660859_4192"/>
<gene>
    <name evidence="1" type="ORF">SAMN05660859_4192</name>
</gene>
<dbReference type="CDD" id="cd03801">
    <property type="entry name" value="GT4_PimA-like"/>
    <property type="match status" value="1"/>
</dbReference>
<proteinExistence type="predicted"/>
<dbReference type="AlphaFoldDB" id="A0A1G4UML6"/>
<name>A0A1G4UML6_9HYPH</name>
<organism evidence="1 2">
    <name type="scientific">Ancylobacter rudongensis</name>
    <dbReference type="NCBI Taxonomy" id="177413"/>
    <lineage>
        <taxon>Bacteria</taxon>
        <taxon>Pseudomonadati</taxon>
        <taxon>Pseudomonadota</taxon>
        <taxon>Alphaproteobacteria</taxon>
        <taxon>Hyphomicrobiales</taxon>
        <taxon>Xanthobacteraceae</taxon>
        <taxon>Ancylobacter</taxon>
    </lineage>
</organism>
<keyword evidence="2" id="KW-1185">Reference proteome</keyword>
<dbReference type="PANTHER" id="PTHR12526">
    <property type="entry name" value="GLYCOSYLTRANSFERASE"/>
    <property type="match status" value="1"/>
</dbReference>
<dbReference type="GO" id="GO:0016740">
    <property type="term" value="F:transferase activity"/>
    <property type="evidence" value="ECO:0007669"/>
    <property type="project" value="UniProtKB-KW"/>
</dbReference>
<sequence length="374" mass="41832">MSASRVVIFQPTLPNYRIDLFERLARSLECPVEVLHSPGQLGVLTKDDTSYPWARRLPAMRTLLPGLDWQPGVLTTRVGKGDLVVLSGAPRNLSNMLMLVWARLRGARTVWWGQYWSSTSRTHRFLLRLLLMKLSHAVLFYTDEEVDAYRKGLGRDDRRPVDALNNGINVTPILALRAPYVPGQRARSLLFIGRLTAKAELGTLLDALARPELADVRLEIVGDGEERKALEEKARRLRLDDRILWHGGMTDEGEIAAIANRCRLFVYPGGVGLSLLHAMAYGLPVVVHGERWQHMPEIAAFLSARCGLSFERDNPVALASVIAEALAVTEVDASWSLAAVRVAEQEFNTEEMARRFCRLLGRVDARETVHAARS</sequence>
<dbReference type="Pfam" id="PF13692">
    <property type="entry name" value="Glyco_trans_1_4"/>
    <property type="match status" value="1"/>
</dbReference>
<evidence type="ECO:0000313" key="2">
    <source>
        <dbReference type="Proteomes" id="UP000198889"/>
    </source>
</evidence>
<accession>A0A1G4UML6</accession>
<dbReference type="RefSeq" id="WP_091443815.1">
    <property type="nucleotide sequence ID" value="NZ_FMTP01000009.1"/>
</dbReference>
<evidence type="ECO:0000313" key="1">
    <source>
        <dbReference type="EMBL" id="SCW94918.1"/>
    </source>
</evidence>
<dbReference type="EMBL" id="FMTP01000009">
    <property type="protein sequence ID" value="SCW94918.1"/>
    <property type="molecule type" value="Genomic_DNA"/>
</dbReference>